<feature type="region of interest" description="Disordered" evidence="1">
    <location>
        <begin position="452"/>
        <end position="481"/>
    </location>
</feature>
<dbReference type="SUPFAM" id="SSF50729">
    <property type="entry name" value="PH domain-like"/>
    <property type="match status" value="1"/>
</dbReference>
<feature type="compositionally biased region" description="Basic and acidic residues" evidence="1">
    <location>
        <begin position="511"/>
        <end position="532"/>
    </location>
</feature>
<dbReference type="InterPro" id="IPR051364">
    <property type="entry name" value="Cytokinesis/Rho-signaling"/>
</dbReference>
<name>A0A8D8KB36_CULPI</name>
<dbReference type="GO" id="GO:0000281">
    <property type="term" value="P:mitotic cytokinesis"/>
    <property type="evidence" value="ECO:0007669"/>
    <property type="project" value="TreeGrafter"/>
</dbReference>
<feature type="compositionally biased region" description="Low complexity" evidence="1">
    <location>
        <begin position="69"/>
        <end position="80"/>
    </location>
</feature>
<feature type="compositionally biased region" description="Low complexity" evidence="1">
    <location>
        <begin position="184"/>
        <end position="203"/>
    </location>
</feature>
<feature type="region of interest" description="Disordered" evidence="1">
    <location>
        <begin position="896"/>
        <end position="935"/>
    </location>
</feature>
<dbReference type="Pfam" id="PF00169">
    <property type="entry name" value="PH"/>
    <property type="match status" value="1"/>
</dbReference>
<dbReference type="EMBL" id="HBUE01320017">
    <property type="protein sequence ID" value="CAG6587550.1"/>
    <property type="molecule type" value="Transcribed_RNA"/>
</dbReference>
<feature type="region of interest" description="Disordered" evidence="1">
    <location>
        <begin position="948"/>
        <end position="979"/>
    </location>
</feature>
<dbReference type="InterPro" id="IPR001849">
    <property type="entry name" value="PH_domain"/>
</dbReference>
<dbReference type="InterPro" id="IPR011993">
    <property type="entry name" value="PH-like_dom_sf"/>
</dbReference>
<feature type="region of interest" description="Disordered" evidence="1">
    <location>
        <begin position="391"/>
        <end position="415"/>
    </location>
</feature>
<feature type="region of interest" description="Disordered" evidence="1">
    <location>
        <begin position="1147"/>
        <end position="1196"/>
    </location>
</feature>
<feature type="compositionally biased region" description="Basic residues" evidence="1">
    <location>
        <begin position="1"/>
        <end position="10"/>
    </location>
</feature>
<dbReference type="CDD" id="cd01263">
    <property type="entry name" value="PH_anillin"/>
    <property type="match status" value="1"/>
</dbReference>
<dbReference type="GO" id="GO:0000915">
    <property type="term" value="P:actomyosin contractile ring assembly"/>
    <property type="evidence" value="ECO:0007669"/>
    <property type="project" value="TreeGrafter"/>
</dbReference>
<evidence type="ECO:0000313" key="3">
    <source>
        <dbReference type="EMBL" id="CAG6587550.1"/>
    </source>
</evidence>
<feature type="region of interest" description="Disordered" evidence="1">
    <location>
        <begin position="1353"/>
        <end position="1410"/>
    </location>
</feature>
<feature type="compositionally biased region" description="Basic and acidic residues" evidence="1">
    <location>
        <begin position="925"/>
        <end position="935"/>
    </location>
</feature>
<evidence type="ECO:0000256" key="1">
    <source>
        <dbReference type="SAM" id="MobiDB-lite"/>
    </source>
</evidence>
<feature type="region of interest" description="Disordered" evidence="1">
    <location>
        <begin position="1890"/>
        <end position="1934"/>
    </location>
</feature>
<feature type="region of interest" description="Disordered" evidence="1">
    <location>
        <begin position="159"/>
        <end position="220"/>
    </location>
</feature>
<feature type="compositionally biased region" description="Low complexity" evidence="1">
    <location>
        <begin position="1925"/>
        <end position="1934"/>
    </location>
</feature>
<feature type="compositionally biased region" description="Acidic residues" evidence="1">
    <location>
        <begin position="17"/>
        <end position="28"/>
    </location>
</feature>
<feature type="compositionally biased region" description="Low complexity" evidence="1">
    <location>
        <begin position="1150"/>
        <end position="1161"/>
    </location>
</feature>
<feature type="region of interest" description="Disordered" evidence="1">
    <location>
        <begin position="1"/>
        <end position="40"/>
    </location>
</feature>
<dbReference type="PANTHER" id="PTHR21538:SF23">
    <property type="entry name" value="ANILLIN"/>
    <property type="match status" value="1"/>
</dbReference>
<feature type="compositionally biased region" description="Basic and acidic residues" evidence="1">
    <location>
        <begin position="727"/>
        <end position="770"/>
    </location>
</feature>
<dbReference type="GO" id="GO:0031106">
    <property type="term" value="P:septin ring organization"/>
    <property type="evidence" value="ECO:0007669"/>
    <property type="project" value="TreeGrafter"/>
</dbReference>
<dbReference type="InterPro" id="IPR037840">
    <property type="entry name" value="PH_Anillin"/>
</dbReference>
<accession>A0A8D8KB36</accession>
<feature type="region of interest" description="Disordered" evidence="1">
    <location>
        <begin position="249"/>
        <end position="284"/>
    </location>
</feature>
<feature type="region of interest" description="Disordered" evidence="1">
    <location>
        <begin position="64"/>
        <end position="112"/>
    </location>
</feature>
<feature type="region of interest" description="Disordered" evidence="1">
    <location>
        <begin position="1222"/>
        <end position="1249"/>
    </location>
</feature>
<dbReference type="PANTHER" id="PTHR21538">
    <property type="entry name" value="ANILLIN/RHOTEKIN RTKN"/>
    <property type="match status" value="1"/>
</dbReference>
<feature type="compositionally biased region" description="Polar residues" evidence="1">
    <location>
        <begin position="962"/>
        <end position="979"/>
    </location>
</feature>
<organism evidence="3">
    <name type="scientific">Culex pipiens</name>
    <name type="common">House mosquito</name>
    <dbReference type="NCBI Taxonomy" id="7175"/>
    <lineage>
        <taxon>Eukaryota</taxon>
        <taxon>Metazoa</taxon>
        <taxon>Ecdysozoa</taxon>
        <taxon>Arthropoda</taxon>
        <taxon>Hexapoda</taxon>
        <taxon>Insecta</taxon>
        <taxon>Pterygota</taxon>
        <taxon>Neoptera</taxon>
        <taxon>Endopterygota</taxon>
        <taxon>Diptera</taxon>
        <taxon>Nematocera</taxon>
        <taxon>Culicoidea</taxon>
        <taxon>Culicidae</taxon>
        <taxon>Culicinae</taxon>
        <taxon>Culicini</taxon>
        <taxon>Culex</taxon>
        <taxon>Culex</taxon>
    </lineage>
</organism>
<dbReference type="Gene3D" id="2.30.29.30">
    <property type="entry name" value="Pleckstrin-homology domain (PH domain)/Phosphotyrosine-binding domain (PTB)"/>
    <property type="match status" value="1"/>
</dbReference>
<feature type="compositionally biased region" description="Low complexity" evidence="1">
    <location>
        <begin position="1384"/>
        <end position="1405"/>
    </location>
</feature>
<reference evidence="3" key="1">
    <citation type="submission" date="2021-05" db="EMBL/GenBank/DDBJ databases">
        <authorList>
            <person name="Alioto T."/>
            <person name="Alioto T."/>
            <person name="Gomez Garrido J."/>
        </authorList>
    </citation>
    <scope>NUCLEOTIDE SEQUENCE</scope>
</reference>
<proteinExistence type="predicted"/>
<feature type="compositionally biased region" description="Basic and acidic residues" evidence="1">
    <location>
        <begin position="1178"/>
        <end position="1187"/>
    </location>
</feature>
<feature type="region of interest" description="Disordered" evidence="1">
    <location>
        <begin position="709"/>
        <end position="770"/>
    </location>
</feature>
<feature type="domain" description="PH" evidence="2">
    <location>
        <begin position="1799"/>
        <end position="1964"/>
    </location>
</feature>
<dbReference type="PROSITE" id="PS50003">
    <property type="entry name" value="PH_DOMAIN"/>
    <property type="match status" value="1"/>
</dbReference>
<dbReference type="GO" id="GO:0005826">
    <property type="term" value="C:actomyosin contractile ring"/>
    <property type="evidence" value="ECO:0007669"/>
    <property type="project" value="TreeGrafter"/>
</dbReference>
<evidence type="ECO:0000259" key="2">
    <source>
        <dbReference type="PROSITE" id="PS50003"/>
    </source>
</evidence>
<sequence>MDATFGKKHSAIAINNNEDDEDQAEDEQQAGKAADAGLGRNPSILLALDSLHRSLLLKNLQFDGHRQDGNANGSSMSGSGTCYEDDDDDDEDHHQYHWRPSSATEEEEDSTLTPAQFREHLDGKSAQDGLDELVKYRRDQNNNETHESRVMMMVAKYESGGGGKIPSRSARVDETETSDFETASISSYSGTTGGSVRTSSVFSDEGSRDGATSVEGREEPEIVGKGESHVVTAGGATITINIISKTECDDCDKPAKTASTATSTPEKKAVQTQIPEFTSDEGGLDEEENDQIIEESQLFYTAQSQDFLELQERPASSSSNSCYDDSSVEDIDCVDAVNQQHEVLIHEPQHHQQSDIDSEDHMINIVQELTADLQLTSKVIVNKAKLKQHRKVRAEKQQQQLQQQKREKKKLDNSHLSRQKIIDDNFCNEILDSTIHFDRLYGITRKSNSAALVERRQRPTEVLSDSALQSPPSSVGEESFDSTVSFGKLEGQPRYSGRPMGKLMARRLKKIERQTGGKDERREVQCRSEGHSDSSTSNYANGPKKPPRTFASTVKKQHPKVGWVDRVVSSKSRTTKTDSEQPSCPKLEDLDSDPDLMGWKFDTTKKKKEQLKQEKSHEIGWDVAKERKNEDGIPPHIYNMLHYSEDETQRRLIKTSHSRAAPQSSTTSCCHHREELYGHKLDIDTVDFPMESSRRKRFSNSEFERFVENSRIKSTPRRSAPTALTTKRTEQFLEAERGQRKQQERRSQPAEVVRRTTERSEKKVDRRRTVGDFLDHERSAHFLGDGRRSDHDYEMEQSSKVCSKCNNETEKSSFRKAAVRRTKSFFEASKKKILLPGLLQRNAKERNLYETPKKYQLGTNLNSAESSVQKQVHKHLGFTPPAKEEKAVRNNMVLTKSAPGRISGKPQLPARTVLNFSSTTETDDDRAKQQKPHETKFLKTLKNLKISPKKFFKPSQEETPKRSQPGTSSSPRQYGNFQSYDDLNLDNVAQMGDFLNNVRQAVETDDHDRSVNRICAERYVKATSSTPRRRPRAVSTSSEFLDHHRQVEVCADLHREPIYQEISPKNNKTLINEFISGESPERTMVNNNALYTTVNKTAKTLIKPKSLNNSRDNLLQVSTLKKINAEPSSSTVSPPGHHNTRRSLFDVAAGSGSNDGPSPGSREQRCDNDDILVLQDDAGDRDTDAERQRRRPRRRAEVVEEVVVKKRVARVEGAGRSRIVEETEEKEDEGYRKFSSDIQPGEEGEDDFGGRELTAAAKKDATLAYVEDVLRKTGLVEEAIGRAPLGFIDTDDEAESLQKYEDRGLDELIVSLHEHITISEIGTIDTESDGAAYVTATATGIDTVDAMTLEQQEQQPDGEVCGGSIDTDDVSELMSGHGDEDAYSVGVSPVESSPASSPSSSSGKGRVNGSGIYRSFKDRLRSSFRKSRNFIKNEQRKIENYFETKSGGGTPRKGEERDRVGFDVSAYGRKYAEDSETEEIYQSLSNEGSLVELSNAYLAELVGQIKTQCDTKKQLKQALGICRNTREFECSSELIEAERLLLLSTLKETAARNELSKIDYNANGKVPSDSKKVGVVALNHFEFPLKDAAVRDMLFNYFYVVVCSYKNQVKATLAKERSEDRVYFRNCEIKFLELDADYEIRVEVFVLRLRKNAKNYSFESKYHLKKENKNILGACPSPPKLLSPSKLLSLNRSGSPKNFDYDNEFSRFKSQGFITLTSFSLLPSKGHPSPSDQLAEQFRHSPYYSASNNFQQMVRRRDDQNLVYLVEDFKYLPLDSMVYSSNLLGSLGMSIKSEIDFVDSDMSGFLTVGENGRNGRTDWNRRWCRVNGFVMEFWNYPQECQEKLPTLQIDLAKCLDDEVTTADRATCSRPRTFRLDVFVKGTGSCSSSGIGSYKDSDSAHQQQQQHQTHNGSDSGHSHDLHQQQKEQQQQQNQQVCDNTKNYLLSADTNNELKAWLNELNRVVKFLKEWKI</sequence>
<dbReference type="SMART" id="SM00233">
    <property type="entry name" value="PH"/>
    <property type="match status" value="1"/>
</dbReference>
<protein>
    <submittedName>
        <fullName evidence="3">Actin-binding protein anillin</fullName>
    </submittedName>
</protein>
<dbReference type="EMBL" id="HBUE01213511">
    <property type="protein sequence ID" value="CAG6535564.1"/>
    <property type="molecule type" value="Transcribed_RNA"/>
</dbReference>
<feature type="compositionally biased region" description="Basic and acidic residues" evidence="1">
    <location>
        <begin position="1915"/>
        <end position="1924"/>
    </location>
</feature>
<feature type="region of interest" description="Disordered" evidence="1">
    <location>
        <begin position="511"/>
        <end position="591"/>
    </location>
</feature>